<dbReference type="PROSITE" id="PS51257">
    <property type="entry name" value="PROKAR_LIPOPROTEIN"/>
    <property type="match status" value="1"/>
</dbReference>
<keyword evidence="1" id="KW-0472">Membrane</keyword>
<evidence type="ECO:0008006" key="4">
    <source>
        <dbReference type="Google" id="ProtNLM"/>
    </source>
</evidence>
<keyword evidence="1" id="KW-1133">Transmembrane helix</keyword>
<comment type="caution">
    <text evidence="2">The sequence shown here is derived from an EMBL/GenBank/DDBJ whole genome shotgun (WGS) entry which is preliminary data.</text>
</comment>
<keyword evidence="1" id="KW-0812">Transmembrane</keyword>
<dbReference type="EMBL" id="WMBQ01000001">
    <property type="protein sequence ID" value="MTD93444.1"/>
    <property type="molecule type" value="Genomic_DNA"/>
</dbReference>
<evidence type="ECO:0000313" key="3">
    <source>
        <dbReference type="Proteomes" id="UP000440694"/>
    </source>
</evidence>
<feature type="transmembrane region" description="Helical" evidence="1">
    <location>
        <begin position="12"/>
        <end position="37"/>
    </location>
</feature>
<sequence>MTRAVLAEAREIFLLMSMLVGLSGLSLAVACGAVIIADNQTQTAAARTVPTAIASLGR</sequence>
<gene>
    <name evidence="2" type="ORF">GIW81_03720</name>
</gene>
<protein>
    <recommendedName>
        <fullName evidence="4">Lipoprotein</fullName>
    </recommendedName>
</protein>
<dbReference type="RefSeq" id="WP_154737983.1">
    <property type="nucleotide sequence ID" value="NZ_WMBQ01000001.1"/>
</dbReference>
<reference evidence="2 3" key="1">
    <citation type="submission" date="2019-11" db="EMBL/GenBank/DDBJ databases">
        <title>Identification of a novel strain.</title>
        <authorList>
            <person name="Xu Q."/>
            <person name="Wang G."/>
        </authorList>
    </citation>
    <scope>NUCLEOTIDE SEQUENCE [LARGE SCALE GENOMIC DNA]</scope>
    <source>
        <strain evidence="3">xq</strain>
    </source>
</reference>
<organism evidence="2 3">
    <name type="scientific">Hyphomicrobium album</name>
    <dbReference type="NCBI Taxonomy" id="2665159"/>
    <lineage>
        <taxon>Bacteria</taxon>
        <taxon>Pseudomonadati</taxon>
        <taxon>Pseudomonadota</taxon>
        <taxon>Alphaproteobacteria</taxon>
        <taxon>Hyphomicrobiales</taxon>
        <taxon>Hyphomicrobiaceae</taxon>
        <taxon>Hyphomicrobium</taxon>
    </lineage>
</organism>
<accession>A0A6I3KEY6</accession>
<name>A0A6I3KEY6_9HYPH</name>
<keyword evidence="3" id="KW-1185">Reference proteome</keyword>
<evidence type="ECO:0000256" key="1">
    <source>
        <dbReference type="SAM" id="Phobius"/>
    </source>
</evidence>
<dbReference type="AlphaFoldDB" id="A0A6I3KEY6"/>
<dbReference type="Proteomes" id="UP000440694">
    <property type="component" value="Unassembled WGS sequence"/>
</dbReference>
<proteinExistence type="predicted"/>
<evidence type="ECO:0000313" key="2">
    <source>
        <dbReference type="EMBL" id="MTD93444.1"/>
    </source>
</evidence>